<organism evidence="1 2">
    <name type="scientific">Bacillus nakamurai</name>
    <dbReference type="NCBI Taxonomy" id="1793963"/>
    <lineage>
        <taxon>Bacteria</taxon>
        <taxon>Bacillati</taxon>
        <taxon>Bacillota</taxon>
        <taxon>Bacilli</taxon>
        <taxon>Bacillales</taxon>
        <taxon>Bacillaceae</taxon>
        <taxon>Bacillus</taxon>
    </lineage>
</organism>
<sequence>MAKNIKEVAALIEFAAMQALQKQSNTKNTMIKTGQAHVQSDVYDVYDPLVYERTSLLKDSFVTENESNGISLDNTREDNGKDVATVIETGQGYTYPDKYGYGYGKPRPFMKNTAESLKDGRLVAAIRKDLNASGIKTE</sequence>
<keyword evidence="2" id="KW-1185">Reference proteome</keyword>
<accession>A0A150FBZ0</accession>
<evidence type="ECO:0008006" key="3">
    <source>
        <dbReference type="Google" id="ProtNLM"/>
    </source>
</evidence>
<name>A0A150FBZ0_9BACI</name>
<proteinExistence type="predicted"/>
<dbReference type="Proteomes" id="UP000075430">
    <property type="component" value="Unassembled WGS sequence"/>
</dbReference>
<evidence type="ECO:0000313" key="2">
    <source>
        <dbReference type="Proteomes" id="UP000075430"/>
    </source>
</evidence>
<protein>
    <recommendedName>
        <fullName evidence="3">HK97 gp10 family phage protein</fullName>
    </recommendedName>
</protein>
<comment type="caution">
    <text evidence="1">The sequence shown here is derived from an EMBL/GenBank/DDBJ whole genome shotgun (WGS) entry which is preliminary data.</text>
</comment>
<dbReference type="RefSeq" id="WP_061520648.1">
    <property type="nucleotide sequence ID" value="NZ_JARLZY010000019.1"/>
</dbReference>
<evidence type="ECO:0000313" key="1">
    <source>
        <dbReference type="EMBL" id="KXZ22303.1"/>
    </source>
</evidence>
<dbReference type="STRING" id="1793963.AXI58_09945"/>
<dbReference type="EMBL" id="LSBA01000005">
    <property type="protein sequence ID" value="KXZ22303.1"/>
    <property type="molecule type" value="Genomic_DNA"/>
</dbReference>
<dbReference type="OrthoDB" id="2396600at2"/>
<dbReference type="AlphaFoldDB" id="A0A150FBZ0"/>
<gene>
    <name evidence="1" type="ORF">AXI58_09945</name>
</gene>
<reference evidence="2" key="1">
    <citation type="submission" date="2016-02" db="EMBL/GenBank/DDBJ databases">
        <authorList>
            <person name="Dunlap C."/>
        </authorList>
    </citation>
    <scope>NUCLEOTIDE SEQUENCE [LARGE SCALE GENOMIC DNA]</scope>
    <source>
        <strain evidence="2">NRRL B-41092</strain>
    </source>
</reference>